<keyword evidence="2" id="KW-0808">Transferase</keyword>
<dbReference type="InterPro" id="IPR050951">
    <property type="entry name" value="Retrovirus_Pol_polyprotein"/>
</dbReference>
<dbReference type="PANTHER" id="PTHR37984:SF5">
    <property type="entry name" value="PROTEIN NYNRIN-LIKE"/>
    <property type="match status" value="1"/>
</dbReference>
<dbReference type="InterPro" id="IPR041373">
    <property type="entry name" value="RT_RNaseH"/>
</dbReference>
<keyword evidence="7" id="KW-0695">RNA-directed DNA polymerase</keyword>
<gene>
    <name evidence="10" type="ORF">AVEN_191538_1</name>
</gene>
<keyword evidence="11" id="KW-1185">Reference proteome</keyword>
<proteinExistence type="predicted"/>
<dbReference type="Proteomes" id="UP000499080">
    <property type="component" value="Unassembled WGS sequence"/>
</dbReference>
<feature type="domain" description="Integrase zinc-binding" evidence="9">
    <location>
        <begin position="147"/>
        <end position="202"/>
    </location>
</feature>
<evidence type="ECO:0000313" key="10">
    <source>
        <dbReference type="EMBL" id="GBN44953.1"/>
    </source>
</evidence>
<keyword evidence="3" id="KW-0548">Nucleotidyltransferase</keyword>
<dbReference type="Gene3D" id="1.10.340.70">
    <property type="match status" value="1"/>
</dbReference>
<organism evidence="10 11">
    <name type="scientific">Araneus ventricosus</name>
    <name type="common">Orbweaver spider</name>
    <name type="synonym">Epeira ventricosa</name>
    <dbReference type="NCBI Taxonomy" id="182803"/>
    <lineage>
        <taxon>Eukaryota</taxon>
        <taxon>Metazoa</taxon>
        <taxon>Ecdysozoa</taxon>
        <taxon>Arthropoda</taxon>
        <taxon>Chelicerata</taxon>
        <taxon>Arachnida</taxon>
        <taxon>Araneae</taxon>
        <taxon>Araneomorphae</taxon>
        <taxon>Entelegynae</taxon>
        <taxon>Araneoidea</taxon>
        <taxon>Araneidae</taxon>
        <taxon>Araneus</taxon>
    </lineage>
</organism>
<dbReference type="InterPro" id="IPR041588">
    <property type="entry name" value="Integrase_H2C2"/>
</dbReference>
<dbReference type="GO" id="GO:0016787">
    <property type="term" value="F:hydrolase activity"/>
    <property type="evidence" value="ECO:0007669"/>
    <property type="project" value="UniProtKB-KW"/>
</dbReference>
<keyword evidence="4" id="KW-0540">Nuclease</keyword>
<dbReference type="EC" id="2.7.7.49" evidence="1"/>
<comment type="caution">
    <text evidence="10">The sequence shown here is derived from an EMBL/GenBank/DDBJ whole genome shotgun (WGS) entry which is preliminary data.</text>
</comment>
<dbReference type="EMBL" id="BGPR01010224">
    <property type="protein sequence ID" value="GBN44953.1"/>
    <property type="molecule type" value="Genomic_DNA"/>
</dbReference>
<evidence type="ECO:0000256" key="4">
    <source>
        <dbReference type="ARBA" id="ARBA00022722"/>
    </source>
</evidence>
<evidence type="ECO:0000259" key="8">
    <source>
        <dbReference type="Pfam" id="PF17917"/>
    </source>
</evidence>
<dbReference type="Pfam" id="PF17921">
    <property type="entry name" value="Integrase_H2C2"/>
    <property type="match status" value="1"/>
</dbReference>
<dbReference type="CDD" id="cd09274">
    <property type="entry name" value="RNase_HI_RT_Ty3"/>
    <property type="match status" value="1"/>
</dbReference>
<sequence length="278" mass="31989">MSKKTSPQQEKPSSYELEVLAIVEALKKFRSYLLGTKIKIVKDCYDFQKTDLTPKIARWALLLEEFEYEVIHRSGQQMRHVDALSRNAVCMVTRSQSEITRKIANAEEAVESIHLLKTLVEKGLRNDYLMKENVLYLQDGGRELIVVPEAMELEIIRGIQNKGHFAAQKTKDLLKRDFYISNVKKKTEQVVLNCVDCILCNKNKADLKFKEILDGEYIIPPFRKKRLIVKKRKRTPYKVVNIKPHDRYDVAKVGSHEGPAATFTSADHIKPWSDAVAT</sequence>
<evidence type="ECO:0000313" key="11">
    <source>
        <dbReference type="Proteomes" id="UP000499080"/>
    </source>
</evidence>
<evidence type="ECO:0000256" key="5">
    <source>
        <dbReference type="ARBA" id="ARBA00022759"/>
    </source>
</evidence>
<dbReference type="SUPFAM" id="SSF56672">
    <property type="entry name" value="DNA/RNA polymerases"/>
    <property type="match status" value="1"/>
</dbReference>
<dbReference type="GO" id="GO:0003964">
    <property type="term" value="F:RNA-directed DNA polymerase activity"/>
    <property type="evidence" value="ECO:0007669"/>
    <property type="project" value="UniProtKB-KW"/>
</dbReference>
<dbReference type="GO" id="GO:0004519">
    <property type="term" value="F:endonuclease activity"/>
    <property type="evidence" value="ECO:0007669"/>
    <property type="project" value="UniProtKB-KW"/>
</dbReference>
<protein>
    <recommendedName>
        <fullName evidence="1">RNA-directed DNA polymerase</fullName>
        <ecNumber evidence="1">2.7.7.49</ecNumber>
    </recommendedName>
</protein>
<dbReference type="PANTHER" id="PTHR37984">
    <property type="entry name" value="PROTEIN CBG26694"/>
    <property type="match status" value="1"/>
</dbReference>
<evidence type="ECO:0000256" key="3">
    <source>
        <dbReference type="ARBA" id="ARBA00022695"/>
    </source>
</evidence>
<dbReference type="InterPro" id="IPR043502">
    <property type="entry name" value="DNA/RNA_pol_sf"/>
</dbReference>
<evidence type="ECO:0000256" key="2">
    <source>
        <dbReference type="ARBA" id="ARBA00022679"/>
    </source>
</evidence>
<evidence type="ECO:0000256" key="7">
    <source>
        <dbReference type="ARBA" id="ARBA00022918"/>
    </source>
</evidence>
<dbReference type="OrthoDB" id="1430630at2759"/>
<evidence type="ECO:0000256" key="1">
    <source>
        <dbReference type="ARBA" id="ARBA00012493"/>
    </source>
</evidence>
<accession>A0A4Y2P1V3</accession>
<evidence type="ECO:0000259" key="9">
    <source>
        <dbReference type="Pfam" id="PF17921"/>
    </source>
</evidence>
<dbReference type="AlphaFoldDB" id="A0A4Y2P1V3"/>
<evidence type="ECO:0000256" key="6">
    <source>
        <dbReference type="ARBA" id="ARBA00022801"/>
    </source>
</evidence>
<reference evidence="10 11" key="1">
    <citation type="journal article" date="2019" name="Sci. Rep.">
        <title>Orb-weaving spider Araneus ventricosus genome elucidates the spidroin gene catalogue.</title>
        <authorList>
            <person name="Kono N."/>
            <person name="Nakamura H."/>
            <person name="Ohtoshi R."/>
            <person name="Moran D.A.P."/>
            <person name="Shinohara A."/>
            <person name="Yoshida Y."/>
            <person name="Fujiwara M."/>
            <person name="Mori M."/>
            <person name="Tomita M."/>
            <person name="Arakawa K."/>
        </authorList>
    </citation>
    <scope>NUCLEOTIDE SEQUENCE [LARGE SCALE GENOMIC DNA]</scope>
</reference>
<dbReference type="Pfam" id="PF17917">
    <property type="entry name" value="RT_RNaseH"/>
    <property type="match status" value="1"/>
</dbReference>
<keyword evidence="5" id="KW-0255">Endonuclease</keyword>
<name>A0A4Y2P1V3_ARAVE</name>
<keyword evidence="6" id="KW-0378">Hydrolase</keyword>
<feature type="domain" description="Reverse transcriptase RNase H-like" evidence="8">
    <location>
        <begin position="1"/>
        <end position="66"/>
    </location>
</feature>